<dbReference type="EMBL" id="PVZF01000032">
    <property type="protein sequence ID" value="PRY06791.1"/>
    <property type="molecule type" value="Genomic_DNA"/>
</dbReference>
<comment type="caution">
    <text evidence="2">The sequence shown here is derived from an EMBL/GenBank/DDBJ whole genome shotgun (WGS) entry which is preliminary data.</text>
</comment>
<proteinExistence type="predicted"/>
<gene>
    <name evidence="2" type="ORF">CLV37_1325</name>
</gene>
<evidence type="ECO:0000313" key="3">
    <source>
        <dbReference type="Proteomes" id="UP000238083"/>
    </source>
</evidence>
<evidence type="ECO:0000313" key="2">
    <source>
        <dbReference type="EMBL" id="PRY06791.1"/>
    </source>
</evidence>
<feature type="compositionally biased region" description="Low complexity" evidence="1">
    <location>
        <begin position="1"/>
        <end position="22"/>
    </location>
</feature>
<reference evidence="2 3" key="1">
    <citation type="submission" date="2018-03" db="EMBL/GenBank/DDBJ databases">
        <title>Genomic Encyclopedia of Archaeal and Bacterial Type Strains, Phase II (KMG-II): from individual species to whole genera.</title>
        <authorList>
            <person name="Goeker M."/>
        </authorList>
    </citation>
    <scope>NUCLEOTIDE SEQUENCE [LARGE SCALE GENOMIC DNA]</scope>
    <source>
        <strain evidence="2 3">DSM 19711</strain>
    </source>
</reference>
<organism evidence="2 3">
    <name type="scientific">Kineococcus rhizosphaerae</name>
    <dbReference type="NCBI Taxonomy" id="559628"/>
    <lineage>
        <taxon>Bacteria</taxon>
        <taxon>Bacillati</taxon>
        <taxon>Actinomycetota</taxon>
        <taxon>Actinomycetes</taxon>
        <taxon>Kineosporiales</taxon>
        <taxon>Kineosporiaceae</taxon>
        <taxon>Kineococcus</taxon>
    </lineage>
</organism>
<sequence length="126" mass="13440">MNFPEESAISPASANPSSIDPPGIDPPSADRALNIAVETHTRTELRRQTHKVSANLRELADRIERASESLDQIASGESVTSYADVAAAVQHQVVVTLYNTPLHVLTQLASQADAARALATREDAPS</sequence>
<accession>A0A2T0QQ00</accession>
<name>A0A2T0QQ00_9ACTN</name>
<evidence type="ECO:0000256" key="1">
    <source>
        <dbReference type="SAM" id="MobiDB-lite"/>
    </source>
</evidence>
<dbReference type="RefSeq" id="WP_106215677.1">
    <property type="nucleotide sequence ID" value="NZ_PVZF01000032.1"/>
</dbReference>
<dbReference type="Proteomes" id="UP000238083">
    <property type="component" value="Unassembled WGS sequence"/>
</dbReference>
<protein>
    <submittedName>
        <fullName evidence="2">Uncharacterized protein</fullName>
    </submittedName>
</protein>
<dbReference type="AlphaFoldDB" id="A0A2T0QQ00"/>
<feature type="region of interest" description="Disordered" evidence="1">
    <location>
        <begin position="1"/>
        <end position="30"/>
    </location>
</feature>
<keyword evidence="3" id="KW-1185">Reference proteome</keyword>